<dbReference type="PROSITE" id="PS50112">
    <property type="entry name" value="PAS"/>
    <property type="match status" value="2"/>
</dbReference>
<dbReference type="InterPro" id="IPR013655">
    <property type="entry name" value="PAS_fold_3"/>
</dbReference>
<dbReference type="Gene3D" id="2.10.70.100">
    <property type="match status" value="1"/>
</dbReference>
<protein>
    <submittedName>
        <fullName evidence="6">GGDEF domain-containing protein</fullName>
    </submittedName>
</protein>
<dbReference type="EMBL" id="NSLI01000003">
    <property type="protein sequence ID" value="PAX07759.1"/>
    <property type="molecule type" value="Genomic_DNA"/>
</dbReference>
<dbReference type="InterPro" id="IPR029787">
    <property type="entry name" value="Nucleotide_cyclase"/>
</dbReference>
<dbReference type="Pfam" id="PF08447">
    <property type="entry name" value="PAS_3"/>
    <property type="match status" value="2"/>
</dbReference>
<dbReference type="SMART" id="SM00091">
    <property type="entry name" value="PAS"/>
    <property type="match status" value="2"/>
</dbReference>
<dbReference type="Pfam" id="PF00990">
    <property type="entry name" value="GGDEF"/>
    <property type="match status" value="1"/>
</dbReference>
<dbReference type="PROSITE" id="PS50883">
    <property type="entry name" value="EAL"/>
    <property type="match status" value="1"/>
</dbReference>
<dbReference type="AlphaFoldDB" id="A0A2A2SET1"/>
<dbReference type="InterPro" id="IPR052155">
    <property type="entry name" value="Biofilm_reg_signaling"/>
</dbReference>
<gene>
    <name evidence="6" type="ORF">CKY28_08990</name>
</gene>
<dbReference type="PANTHER" id="PTHR44757">
    <property type="entry name" value="DIGUANYLATE CYCLASE DGCP"/>
    <property type="match status" value="1"/>
</dbReference>
<dbReference type="Gene3D" id="3.30.70.270">
    <property type="match status" value="1"/>
</dbReference>
<dbReference type="InterPro" id="IPR000700">
    <property type="entry name" value="PAS-assoc_C"/>
</dbReference>
<evidence type="ECO:0000259" key="4">
    <source>
        <dbReference type="PROSITE" id="PS50883"/>
    </source>
</evidence>
<dbReference type="Proteomes" id="UP000218151">
    <property type="component" value="Unassembled WGS sequence"/>
</dbReference>
<evidence type="ECO:0000259" key="3">
    <source>
        <dbReference type="PROSITE" id="PS50113"/>
    </source>
</evidence>
<dbReference type="NCBIfam" id="TIGR00254">
    <property type="entry name" value="GGDEF"/>
    <property type="match status" value="1"/>
</dbReference>
<organism evidence="6 7">
    <name type="scientific">Sphingomonas lenta</name>
    <dbReference type="NCBI Taxonomy" id="1141887"/>
    <lineage>
        <taxon>Bacteria</taxon>
        <taxon>Pseudomonadati</taxon>
        <taxon>Pseudomonadota</taxon>
        <taxon>Alphaproteobacteria</taxon>
        <taxon>Sphingomonadales</taxon>
        <taxon>Sphingomonadaceae</taxon>
        <taxon>Sphingomonas</taxon>
    </lineage>
</organism>
<dbReference type="SMART" id="SM00052">
    <property type="entry name" value="EAL"/>
    <property type="match status" value="1"/>
</dbReference>
<feature type="domain" description="PAC" evidence="3">
    <location>
        <begin position="126"/>
        <end position="178"/>
    </location>
</feature>
<dbReference type="PROSITE" id="PS50887">
    <property type="entry name" value="GGDEF"/>
    <property type="match status" value="1"/>
</dbReference>
<reference evidence="7" key="1">
    <citation type="submission" date="2017-09" db="EMBL/GenBank/DDBJ databases">
        <authorList>
            <person name="Feng G."/>
            <person name="Zhu H."/>
        </authorList>
    </citation>
    <scope>NUCLEOTIDE SEQUENCE [LARGE SCALE GENOMIC DNA]</scope>
    <source>
        <strain evidence="7">1PNM-20</strain>
    </source>
</reference>
<dbReference type="CDD" id="cd01949">
    <property type="entry name" value="GGDEF"/>
    <property type="match status" value="1"/>
</dbReference>
<dbReference type="Gene3D" id="3.20.20.450">
    <property type="entry name" value="EAL domain"/>
    <property type="match status" value="1"/>
</dbReference>
<dbReference type="SUPFAM" id="SSF55073">
    <property type="entry name" value="Nucleotide cyclase"/>
    <property type="match status" value="1"/>
</dbReference>
<feature type="domain" description="PAC" evidence="3">
    <location>
        <begin position="255"/>
        <end position="308"/>
    </location>
</feature>
<evidence type="ECO:0000259" key="2">
    <source>
        <dbReference type="PROSITE" id="PS50112"/>
    </source>
</evidence>
<evidence type="ECO:0000256" key="1">
    <source>
        <dbReference type="SAM" id="Coils"/>
    </source>
</evidence>
<keyword evidence="1" id="KW-0175">Coiled coil</keyword>
<feature type="domain" description="GGDEF" evidence="5">
    <location>
        <begin position="336"/>
        <end position="470"/>
    </location>
</feature>
<dbReference type="Gene3D" id="3.30.450.20">
    <property type="entry name" value="PAS domain"/>
    <property type="match status" value="2"/>
</dbReference>
<feature type="coiled-coil region" evidence="1">
    <location>
        <begin position="36"/>
        <end position="63"/>
    </location>
</feature>
<dbReference type="PANTHER" id="PTHR44757:SF2">
    <property type="entry name" value="BIOFILM ARCHITECTURE MAINTENANCE PROTEIN MBAA"/>
    <property type="match status" value="1"/>
</dbReference>
<dbReference type="InterPro" id="IPR000014">
    <property type="entry name" value="PAS"/>
</dbReference>
<dbReference type="InterPro" id="IPR035965">
    <property type="entry name" value="PAS-like_dom_sf"/>
</dbReference>
<dbReference type="SMART" id="SM00086">
    <property type="entry name" value="PAC"/>
    <property type="match status" value="2"/>
</dbReference>
<feature type="domain" description="PAS" evidence="2">
    <location>
        <begin position="69"/>
        <end position="123"/>
    </location>
</feature>
<feature type="domain" description="PAS" evidence="2">
    <location>
        <begin position="179"/>
        <end position="250"/>
    </location>
</feature>
<dbReference type="SMART" id="SM00267">
    <property type="entry name" value="GGDEF"/>
    <property type="match status" value="1"/>
</dbReference>
<dbReference type="CDD" id="cd01948">
    <property type="entry name" value="EAL"/>
    <property type="match status" value="1"/>
</dbReference>
<dbReference type="Pfam" id="PF00563">
    <property type="entry name" value="EAL"/>
    <property type="match status" value="1"/>
</dbReference>
<dbReference type="InterPro" id="IPR001610">
    <property type="entry name" value="PAC"/>
</dbReference>
<dbReference type="OrthoDB" id="9814202at2"/>
<accession>A0A2A2SET1</accession>
<evidence type="ECO:0000313" key="6">
    <source>
        <dbReference type="EMBL" id="PAX07759.1"/>
    </source>
</evidence>
<feature type="domain" description="EAL" evidence="4">
    <location>
        <begin position="479"/>
        <end position="731"/>
    </location>
</feature>
<keyword evidence="7" id="KW-1185">Reference proteome</keyword>
<dbReference type="PROSITE" id="PS50113">
    <property type="entry name" value="PAC"/>
    <property type="match status" value="2"/>
</dbReference>
<dbReference type="InterPro" id="IPR035919">
    <property type="entry name" value="EAL_sf"/>
</dbReference>
<dbReference type="InterPro" id="IPR001633">
    <property type="entry name" value="EAL_dom"/>
</dbReference>
<evidence type="ECO:0000313" key="7">
    <source>
        <dbReference type="Proteomes" id="UP000218151"/>
    </source>
</evidence>
<name>A0A2A2SET1_9SPHN</name>
<comment type="caution">
    <text evidence="6">The sequence shown here is derived from an EMBL/GenBank/DDBJ whole genome shotgun (WGS) entry which is preliminary data.</text>
</comment>
<dbReference type="InterPro" id="IPR000160">
    <property type="entry name" value="GGDEF_dom"/>
</dbReference>
<dbReference type="CDD" id="cd00130">
    <property type="entry name" value="PAS"/>
    <property type="match status" value="2"/>
</dbReference>
<proteinExistence type="predicted"/>
<dbReference type="SUPFAM" id="SSF141868">
    <property type="entry name" value="EAL domain-like"/>
    <property type="match status" value="1"/>
</dbReference>
<dbReference type="NCBIfam" id="TIGR00229">
    <property type="entry name" value="sensory_box"/>
    <property type="match status" value="2"/>
</dbReference>
<evidence type="ECO:0000259" key="5">
    <source>
        <dbReference type="PROSITE" id="PS50887"/>
    </source>
</evidence>
<dbReference type="FunFam" id="3.30.450.20:FF:000099">
    <property type="entry name" value="Sensory box sensor histidine kinase"/>
    <property type="match status" value="1"/>
</dbReference>
<dbReference type="InterPro" id="IPR043128">
    <property type="entry name" value="Rev_trsase/Diguanyl_cyclase"/>
</dbReference>
<sequence length="731" mass="79714">MQEAESRPVDHSPAAFLADGEAQPDEPALARIFGDVPALAAALERAEARLRALEEHARVTAEINPLIPWTADSSGQVTDIGERWFDLTGYTPADACAQGWRAAVHPDDLPALTAAIERTATSRVPYQAEFRMRMRDGSLRWMRARAKPLWSADGGVERWYGFVEDVHDRVAAEQAKALGEERLRLAVRSTALGIWDYDVATGARDWSPELRAMFGVPDGTPPDYEAYLALVHPQDRDAVRARQHAAMRGDLRHMFRAEYRIVRADTGAVRWVSTFGHILRDGAGRPVRVIVTFRDVTDRREEQERLLWAAQHDALTGLANRALFSKRLGKLVERAKPFGLLLLDLDHLKRVNDTLGHDGGDAVLKGAADRLLAAAGGEAVNTARLGGDEFGLILPGVSSRDALAEAAENLRGRLAEPLVVDGRGLDAHASIGGALFPDHGRGAGALLKSADVALYAAKTEGRGRAELYDRRLRAGVLRRAGMVKRAREALAAGRVEPHYQPKVDLKSGRVVGFEALLRWRDGAGRLRPPADLQAAFEDWNVAAELSDRMLARVVSDMARWRGEGVAFGRVAVNVSNAEFVRGDLTGRVLDRLELAGLPADRLELELTETVLLGDRGVDVERTLHELADAGVRVALDDFGTGFASLVHLRRFPIHVIKIDRSFTAGVCGDAGAAAIVRALVGLGRDLGIETVAEGVETSDQFRWLHEVGCTLGQGYLFGRAQSAELVPPMLR</sequence>
<dbReference type="SUPFAM" id="SSF55785">
    <property type="entry name" value="PYP-like sensor domain (PAS domain)"/>
    <property type="match status" value="2"/>
</dbReference>